<dbReference type="Gene3D" id="3.50.50.60">
    <property type="entry name" value="FAD/NAD(P)-binding domain"/>
    <property type="match status" value="2"/>
</dbReference>
<dbReference type="SUPFAM" id="SSF51905">
    <property type="entry name" value="FAD/NAD(P)-binding domain"/>
    <property type="match status" value="1"/>
</dbReference>
<keyword evidence="2" id="KW-0560">Oxidoreductase</keyword>
<dbReference type="AlphaFoldDB" id="A0ABD4Z9H1"/>
<gene>
    <name evidence="4" type="ORF">QPL79_08210</name>
</gene>
<dbReference type="InterPro" id="IPR036188">
    <property type="entry name" value="FAD/NAD-bd_sf"/>
</dbReference>
<sequence>MNNPKIEPILNTVVTKIIGSSKVEAIKIKNVNTGEERIINVDGIFIEIESQPPVELLKKIGLELDENGYIAVKPDVSTNLPGVFAAGDVAGRPHKVRFEQIVVAVAEGAIAANSAYHYILKVKKI</sequence>
<protein>
    <submittedName>
        <fullName evidence="4">FAD-dependent oxidoreductase</fullName>
    </submittedName>
</protein>
<dbReference type="PRINTS" id="PR00469">
    <property type="entry name" value="PNDRDTASEII"/>
</dbReference>
<dbReference type="RefSeq" id="WP_285274331.1">
    <property type="nucleotide sequence ID" value="NZ_JASNVW010000007.1"/>
</dbReference>
<accession>A0ABD4Z9H1</accession>
<feature type="domain" description="FAD/NAD(P)-binding" evidence="3">
    <location>
        <begin position="4"/>
        <end position="108"/>
    </location>
</feature>
<dbReference type="PANTHER" id="PTHR48105">
    <property type="entry name" value="THIOREDOXIN REDUCTASE 1-RELATED-RELATED"/>
    <property type="match status" value="1"/>
</dbReference>
<keyword evidence="1" id="KW-0285">Flavoprotein</keyword>
<comment type="caution">
    <text evidence="4">The sequence shown here is derived from an EMBL/GenBank/DDBJ whole genome shotgun (WGS) entry which is preliminary data.</text>
</comment>
<dbReference type="PRINTS" id="PR00368">
    <property type="entry name" value="FADPNR"/>
</dbReference>
<organism evidence="4 5">
    <name type="scientific">Ignisphaera cupida</name>
    <dbReference type="NCBI Taxonomy" id="3050454"/>
    <lineage>
        <taxon>Archaea</taxon>
        <taxon>Thermoproteota</taxon>
        <taxon>Thermoprotei</taxon>
        <taxon>Desulfurococcales</taxon>
        <taxon>Desulfurococcaceae</taxon>
        <taxon>Ignisphaera</taxon>
    </lineage>
</organism>
<dbReference type="InterPro" id="IPR050097">
    <property type="entry name" value="Ferredoxin-NADP_redctase_2"/>
</dbReference>
<dbReference type="GO" id="GO:0016491">
    <property type="term" value="F:oxidoreductase activity"/>
    <property type="evidence" value="ECO:0007669"/>
    <property type="project" value="UniProtKB-KW"/>
</dbReference>
<dbReference type="Pfam" id="PF07992">
    <property type="entry name" value="Pyr_redox_2"/>
    <property type="match status" value="1"/>
</dbReference>
<evidence type="ECO:0000313" key="4">
    <source>
        <dbReference type="EMBL" id="MDK6029344.1"/>
    </source>
</evidence>
<dbReference type="InterPro" id="IPR023753">
    <property type="entry name" value="FAD/NAD-binding_dom"/>
</dbReference>
<dbReference type="Proteomes" id="UP001529235">
    <property type="component" value="Unassembled WGS sequence"/>
</dbReference>
<evidence type="ECO:0000256" key="2">
    <source>
        <dbReference type="ARBA" id="ARBA00023002"/>
    </source>
</evidence>
<proteinExistence type="predicted"/>
<evidence type="ECO:0000313" key="5">
    <source>
        <dbReference type="Proteomes" id="UP001529235"/>
    </source>
</evidence>
<reference evidence="4 5" key="1">
    <citation type="submission" date="2023-05" db="EMBL/GenBank/DDBJ databases">
        <title>A new hyperthermophilic archaea 'Ignisphaera cupida' sp. nov. and description of the family 'Ignisphaeraceae' fam. nov.</title>
        <authorList>
            <person name="Podosokorskaya O.A."/>
            <person name="Elcheninov A.G."/>
            <person name="Klukina A."/>
            <person name="Merkel A.Y."/>
        </authorList>
    </citation>
    <scope>NUCLEOTIDE SEQUENCE [LARGE SCALE GENOMIC DNA]</scope>
    <source>
        <strain evidence="4 5">4213-co</strain>
    </source>
</reference>
<dbReference type="EMBL" id="JASNVW010000007">
    <property type="protein sequence ID" value="MDK6029344.1"/>
    <property type="molecule type" value="Genomic_DNA"/>
</dbReference>
<name>A0ABD4Z9H1_9CREN</name>
<evidence type="ECO:0000259" key="3">
    <source>
        <dbReference type="Pfam" id="PF07992"/>
    </source>
</evidence>
<keyword evidence="5" id="KW-1185">Reference proteome</keyword>
<evidence type="ECO:0000256" key="1">
    <source>
        <dbReference type="ARBA" id="ARBA00022630"/>
    </source>
</evidence>